<keyword evidence="1" id="KW-0732">Signal</keyword>
<evidence type="ECO:0000313" key="2">
    <source>
        <dbReference type="EMBL" id="PNX88644.1"/>
    </source>
</evidence>
<keyword evidence="2" id="KW-0675">Receptor</keyword>
<comment type="caution">
    <text evidence="2">The sequence shown here is derived from an EMBL/GenBank/DDBJ whole genome shotgun (WGS) entry which is preliminary data.</text>
</comment>
<evidence type="ECO:0000313" key="3">
    <source>
        <dbReference type="Proteomes" id="UP000236291"/>
    </source>
</evidence>
<dbReference type="Proteomes" id="UP000236291">
    <property type="component" value="Unassembled WGS sequence"/>
</dbReference>
<dbReference type="EMBL" id="ASHM01057295">
    <property type="protein sequence ID" value="PNX88644.1"/>
    <property type="molecule type" value="Genomic_DNA"/>
</dbReference>
<protein>
    <submittedName>
        <fullName evidence="2">Wall-associated receptor kinase 14-like protein</fullName>
    </submittedName>
</protein>
<feature type="signal peptide" evidence="1">
    <location>
        <begin position="1"/>
        <end position="22"/>
    </location>
</feature>
<keyword evidence="2" id="KW-0418">Kinase</keyword>
<feature type="chain" id="PRO_5014403688" evidence="1">
    <location>
        <begin position="23"/>
        <end position="258"/>
    </location>
</feature>
<organism evidence="2 3">
    <name type="scientific">Trifolium pratense</name>
    <name type="common">Red clover</name>
    <dbReference type="NCBI Taxonomy" id="57577"/>
    <lineage>
        <taxon>Eukaryota</taxon>
        <taxon>Viridiplantae</taxon>
        <taxon>Streptophyta</taxon>
        <taxon>Embryophyta</taxon>
        <taxon>Tracheophyta</taxon>
        <taxon>Spermatophyta</taxon>
        <taxon>Magnoliopsida</taxon>
        <taxon>eudicotyledons</taxon>
        <taxon>Gunneridae</taxon>
        <taxon>Pentapetalae</taxon>
        <taxon>rosids</taxon>
        <taxon>fabids</taxon>
        <taxon>Fabales</taxon>
        <taxon>Fabaceae</taxon>
        <taxon>Papilionoideae</taxon>
        <taxon>50 kb inversion clade</taxon>
        <taxon>NPAAA clade</taxon>
        <taxon>Hologalegina</taxon>
        <taxon>IRL clade</taxon>
        <taxon>Trifolieae</taxon>
        <taxon>Trifolium</taxon>
    </lineage>
</organism>
<dbReference type="ExpressionAtlas" id="A0A2K3MCX1">
    <property type="expression patterns" value="baseline"/>
</dbReference>
<evidence type="ECO:0000256" key="1">
    <source>
        <dbReference type="SAM" id="SignalP"/>
    </source>
</evidence>
<dbReference type="GO" id="GO:0016301">
    <property type="term" value="F:kinase activity"/>
    <property type="evidence" value="ECO:0007669"/>
    <property type="project" value="UniProtKB-KW"/>
</dbReference>
<name>A0A2K3MCX1_TRIPR</name>
<dbReference type="FunFam" id="2.10.25.10:FF:000836">
    <property type="entry name" value="Wall-associated receptor kinase-like 14 isoform A"/>
    <property type="match status" value="1"/>
</dbReference>
<gene>
    <name evidence="2" type="ORF">L195_g044754</name>
</gene>
<reference evidence="2 3" key="2">
    <citation type="journal article" date="2017" name="Front. Plant Sci.">
        <title>Gene Classification and Mining of Molecular Markers Useful in Red Clover (Trifolium pratense) Breeding.</title>
        <authorList>
            <person name="Istvanek J."/>
            <person name="Dluhosova J."/>
            <person name="Dluhos P."/>
            <person name="Patkova L."/>
            <person name="Nedelnik J."/>
            <person name="Repkova J."/>
        </authorList>
    </citation>
    <scope>NUCLEOTIDE SEQUENCE [LARGE SCALE GENOMIC DNA]</scope>
    <source>
        <strain evidence="3">cv. Tatra</strain>
        <tissue evidence="2">Young leaves</tissue>
    </source>
</reference>
<dbReference type="STRING" id="57577.A0A2K3MCX1"/>
<feature type="non-terminal residue" evidence="2">
    <location>
        <position position="258"/>
    </location>
</feature>
<dbReference type="Gene3D" id="2.10.25.10">
    <property type="entry name" value="Laminin"/>
    <property type="match status" value="1"/>
</dbReference>
<proteinExistence type="predicted"/>
<sequence length="258" mass="28422">MITKHSLLILLLSLIFLPIIKCQVNYRPCQQSCGSSKPFPYPFGFSSGCEIRLNCTVHGEIFIGEFPVQSVDSNSIILKIESQCNRRFETFHQLFSHKYAPTSGNVIMLQNCTENQSPCTIPEPLLPSLSKSESDGCHNNNNNVSGGGSVSGGLKLSCYIENNTRGFVNETKLEQNGCKYFTSSISLERLRNRSDSAVSLDIATIELGWWLQGDRCLCSDHANCTQIESPIDGKPGFRCRCNEGFAGDGFLAGNGCRK</sequence>
<accession>A0A2K3MCX1</accession>
<keyword evidence="2" id="KW-0808">Transferase</keyword>
<reference evidence="2 3" key="1">
    <citation type="journal article" date="2014" name="Am. J. Bot.">
        <title>Genome assembly and annotation for red clover (Trifolium pratense; Fabaceae).</title>
        <authorList>
            <person name="Istvanek J."/>
            <person name="Jaros M."/>
            <person name="Krenek A."/>
            <person name="Repkova J."/>
        </authorList>
    </citation>
    <scope>NUCLEOTIDE SEQUENCE [LARGE SCALE GENOMIC DNA]</scope>
    <source>
        <strain evidence="3">cv. Tatra</strain>
        <tissue evidence="2">Young leaves</tissue>
    </source>
</reference>
<dbReference type="AlphaFoldDB" id="A0A2K3MCX1"/>